<keyword evidence="9" id="KW-1185">Reference proteome</keyword>
<dbReference type="EMBL" id="JAWXYG010000002">
    <property type="protein sequence ID" value="KAK4279498.1"/>
    <property type="molecule type" value="Genomic_DNA"/>
</dbReference>
<evidence type="ECO:0000313" key="8">
    <source>
        <dbReference type="EMBL" id="KAK4279498.1"/>
    </source>
</evidence>
<accession>A0AAE1TBZ0</accession>
<comment type="caution">
    <text evidence="6">Lacks conserved residue(s) required for the propagation of feature annotation.</text>
</comment>
<dbReference type="GO" id="GO:0000139">
    <property type="term" value="C:Golgi membrane"/>
    <property type="evidence" value="ECO:0007669"/>
    <property type="project" value="UniProtKB-SubCell"/>
</dbReference>
<evidence type="ECO:0000259" key="7">
    <source>
        <dbReference type="Pfam" id="PF04893"/>
    </source>
</evidence>
<reference evidence="8" key="1">
    <citation type="submission" date="2023-10" db="EMBL/GenBank/DDBJ databases">
        <title>Chromosome-level genome of the transformable northern wattle, Acacia crassicarpa.</title>
        <authorList>
            <person name="Massaro I."/>
            <person name="Sinha N.R."/>
            <person name="Poethig S."/>
            <person name="Leichty A.R."/>
        </authorList>
    </citation>
    <scope>NUCLEOTIDE SEQUENCE</scope>
    <source>
        <strain evidence="8">Acra3RX</strain>
        <tissue evidence="8">Leaf</tissue>
    </source>
</reference>
<dbReference type="GO" id="GO:0048280">
    <property type="term" value="P:vesicle fusion with Golgi apparatus"/>
    <property type="evidence" value="ECO:0007669"/>
    <property type="project" value="TreeGrafter"/>
</dbReference>
<dbReference type="PANTHER" id="PTHR21236">
    <property type="entry name" value="GOLGI MEMBRANE PROTEIN YIP1"/>
    <property type="match status" value="1"/>
</dbReference>
<protein>
    <recommendedName>
        <fullName evidence="6">Protein YIP</fullName>
    </recommendedName>
</protein>
<evidence type="ECO:0000256" key="2">
    <source>
        <dbReference type="ARBA" id="ARBA00010596"/>
    </source>
</evidence>
<dbReference type="Proteomes" id="UP001293593">
    <property type="component" value="Unassembled WGS sequence"/>
</dbReference>
<evidence type="ECO:0000256" key="4">
    <source>
        <dbReference type="ARBA" id="ARBA00022989"/>
    </source>
</evidence>
<comment type="caution">
    <text evidence="8">The sequence shown here is derived from an EMBL/GenBank/DDBJ whole genome shotgun (WGS) entry which is preliminary data.</text>
</comment>
<dbReference type="Pfam" id="PF04893">
    <property type="entry name" value="Yip1"/>
    <property type="match status" value="1"/>
</dbReference>
<feature type="transmembrane region" description="Helical" evidence="6">
    <location>
        <begin position="74"/>
        <end position="95"/>
    </location>
</feature>
<evidence type="ECO:0000256" key="5">
    <source>
        <dbReference type="ARBA" id="ARBA00023136"/>
    </source>
</evidence>
<name>A0AAE1TBZ0_9FABA</name>
<proteinExistence type="inferred from homology"/>
<organism evidence="8 9">
    <name type="scientific">Acacia crassicarpa</name>
    <name type="common">northern wattle</name>
    <dbReference type="NCBI Taxonomy" id="499986"/>
    <lineage>
        <taxon>Eukaryota</taxon>
        <taxon>Viridiplantae</taxon>
        <taxon>Streptophyta</taxon>
        <taxon>Embryophyta</taxon>
        <taxon>Tracheophyta</taxon>
        <taxon>Spermatophyta</taxon>
        <taxon>Magnoliopsida</taxon>
        <taxon>eudicotyledons</taxon>
        <taxon>Gunneridae</taxon>
        <taxon>Pentapetalae</taxon>
        <taxon>rosids</taxon>
        <taxon>fabids</taxon>
        <taxon>Fabales</taxon>
        <taxon>Fabaceae</taxon>
        <taxon>Caesalpinioideae</taxon>
        <taxon>mimosoid clade</taxon>
        <taxon>Acacieae</taxon>
        <taxon>Acacia</taxon>
    </lineage>
</organism>
<keyword evidence="4 6" id="KW-1133">Transmembrane helix</keyword>
<evidence type="ECO:0000313" key="9">
    <source>
        <dbReference type="Proteomes" id="UP001293593"/>
    </source>
</evidence>
<feature type="transmembrane region" description="Helical" evidence="6">
    <location>
        <begin position="107"/>
        <end position="124"/>
    </location>
</feature>
<gene>
    <name evidence="8" type="ORF">QN277_011274</name>
</gene>
<evidence type="ECO:0000256" key="6">
    <source>
        <dbReference type="RuleBase" id="RU361264"/>
    </source>
</evidence>
<dbReference type="AlphaFoldDB" id="A0AAE1TBZ0"/>
<sequence length="125" mass="14109">MAFRLFQLLAGKIHFGIILGWLTVAALFLYFVFNMLASYHGTLDLHSCVSFLGYCMLPMVILSVLSLFLPPASFTIFVITAIFVIWSTQVCTKLLVEVSHWDEHCGLIAYACFLIYSLCSLLIIF</sequence>
<feature type="transmembrane region" description="Helical" evidence="6">
    <location>
        <begin position="13"/>
        <end position="33"/>
    </location>
</feature>
<keyword evidence="3 6" id="KW-0812">Transmembrane</keyword>
<dbReference type="GO" id="GO:0006888">
    <property type="term" value="P:endoplasmic reticulum to Golgi vesicle-mediated transport"/>
    <property type="evidence" value="ECO:0007669"/>
    <property type="project" value="InterPro"/>
</dbReference>
<comment type="subcellular location">
    <subcellularLocation>
        <location evidence="6">Golgi apparatus membrane</location>
        <topology evidence="6">Multi-pass membrane protein</topology>
    </subcellularLocation>
    <subcellularLocation>
        <location evidence="1">Membrane</location>
        <topology evidence="1">Multi-pass membrane protein</topology>
    </subcellularLocation>
</comment>
<dbReference type="InterPro" id="IPR006977">
    <property type="entry name" value="Yip1_dom"/>
</dbReference>
<dbReference type="PANTHER" id="PTHR21236:SF2">
    <property type="entry name" value="PROTEIN YIPF"/>
    <property type="match status" value="1"/>
</dbReference>
<dbReference type="GO" id="GO:0005802">
    <property type="term" value="C:trans-Golgi network"/>
    <property type="evidence" value="ECO:0007669"/>
    <property type="project" value="TreeGrafter"/>
</dbReference>
<feature type="domain" description="Yip1" evidence="7">
    <location>
        <begin position="10"/>
        <end position="121"/>
    </location>
</feature>
<evidence type="ECO:0000256" key="3">
    <source>
        <dbReference type="ARBA" id="ARBA00022692"/>
    </source>
</evidence>
<dbReference type="InterPro" id="IPR045231">
    <property type="entry name" value="Yip1/4-like"/>
</dbReference>
<evidence type="ECO:0000256" key="1">
    <source>
        <dbReference type="ARBA" id="ARBA00004141"/>
    </source>
</evidence>
<keyword evidence="5 6" id="KW-0472">Membrane</keyword>
<comment type="similarity">
    <text evidence="2 6">Belongs to the YIP1 family.</text>
</comment>
<feature type="transmembrane region" description="Helical" evidence="6">
    <location>
        <begin position="45"/>
        <end position="68"/>
    </location>
</feature>